<protein>
    <submittedName>
        <fullName evidence="1">Uncharacterized protein</fullName>
    </submittedName>
</protein>
<evidence type="ECO:0000313" key="1">
    <source>
        <dbReference type="EMBL" id="GBR73743.1"/>
    </source>
</evidence>
<organism evidence="1 2">
    <name type="scientific">Termititenax aidoneus</name>
    <dbReference type="NCBI Taxonomy" id="2218524"/>
    <lineage>
        <taxon>Bacteria</taxon>
        <taxon>Bacillati</taxon>
        <taxon>Candidatus Margulisiibacteriota</taxon>
        <taxon>Candidatus Termititenacia</taxon>
        <taxon>Candidatus Termititenacales</taxon>
        <taxon>Candidatus Termititenacaceae</taxon>
        <taxon>Candidatus Termititenax</taxon>
    </lineage>
</organism>
<dbReference type="EMBL" id="BGZN01000018">
    <property type="protein sequence ID" value="GBR73743.1"/>
    <property type="molecule type" value="Genomic_DNA"/>
</dbReference>
<comment type="caution">
    <text evidence="1">The sequence shown here is derived from an EMBL/GenBank/DDBJ whole genome shotgun (WGS) entry which is preliminary data.</text>
</comment>
<name>A0A388TBG7_TERA1</name>
<reference evidence="1 2" key="1">
    <citation type="journal article" date="2019" name="ISME J.">
        <title>Genome analyses of uncultured TG2/ZB3 bacteria in 'Margulisbacteria' specifically attached to ectosymbiotic spirochetes of protists in the termite gut.</title>
        <authorList>
            <person name="Utami Y.D."/>
            <person name="Kuwahara H."/>
            <person name="Igai K."/>
            <person name="Murakami T."/>
            <person name="Sugaya K."/>
            <person name="Morikawa T."/>
            <person name="Nagura Y."/>
            <person name="Yuki M."/>
            <person name="Deevong P."/>
            <person name="Inoue T."/>
            <person name="Kihara K."/>
            <person name="Lo N."/>
            <person name="Yamada A."/>
            <person name="Ohkuma M."/>
            <person name="Hongoh Y."/>
        </authorList>
    </citation>
    <scope>NUCLEOTIDE SEQUENCE [LARGE SCALE GENOMIC DNA]</scope>
    <source>
        <strain evidence="1">NkOx7-01</strain>
    </source>
</reference>
<sequence>MEGKEIIRYKRMNQVNKALGIDCNLIDVSSGISGDRLCARFNVPVEVPLPNGDRGKIDYVLFNVVWNIIEVRVTEPVALQMEDGVLLTALAGEIVRFNRDSKIDFLPLEWPEDSF</sequence>
<evidence type="ECO:0000313" key="2">
    <source>
        <dbReference type="Proteomes" id="UP000269352"/>
    </source>
</evidence>
<accession>A0A388TBG7</accession>
<proteinExistence type="predicted"/>
<dbReference type="AlphaFoldDB" id="A0A388TBG7"/>
<gene>
    <name evidence="1" type="ORF">NO1_1052</name>
</gene>
<keyword evidence="2" id="KW-1185">Reference proteome</keyword>
<dbReference type="Proteomes" id="UP000269352">
    <property type="component" value="Unassembled WGS sequence"/>
</dbReference>